<evidence type="ECO:0000256" key="1">
    <source>
        <dbReference type="SAM" id="MobiDB-lite"/>
    </source>
</evidence>
<name>A0A8T0R1X0_PANVG</name>
<organism evidence="2 3">
    <name type="scientific">Panicum virgatum</name>
    <name type="common">Blackwell switchgrass</name>
    <dbReference type="NCBI Taxonomy" id="38727"/>
    <lineage>
        <taxon>Eukaryota</taxon>
        <taxon>Viridiplantae</taxon>
        <taxon>Streptophyta</taxon>
        <taxon>Embryophyta</taxon>
        <taxon>Tracheophyta</taxon>
        <taxon>Spermatophyta</taxon>
        <taxon>Magnoliopsida</taxon>
        <taxon>Liliopsida</taxon>
        <taxon>Poales</taxon>
        <taxon>Poaceae</taxon>
        <taxon>PACMAD clade</taxon>
        <taxon>Panicoideae</taxon>
        <taxon>Panicodae</taxon>
        <taxon>Paniceae</taxon>
        <taxon>Panicinae</taxon>
        <taxon>Panicum</taxon>
        <taxon>Panicum sect. Hiantes</taxon>
    </lineage>
</organism>
<feature type="compositionally biased region" description="Basic residues" evidence="1">
    <location>
        <begin position="8"/>
        <end position="35"/>
    </location>
</feature>
<accession>A0A8T0R1X0</accession>
<feature type="region of interest" description="Disordered" evidence="1">
    <location>
        <begin position="1"/>
        <end position="36"/>
    </location>
</feature>
<dbReference type="AlphaFoldDB" id="A0A8T0R1X0"/>
<dbReference type="Proteomes" id="UP000823388">
    <property type="component" value="Chromosome 6N"/>
</dbReference>
<sequence>MDAAQRAPTRRRRGAGQRQRARQGFRRRPAGRSMRRSCATTFHESWHGMALAGWPPETTPHRGCKKAGRPVAAVLLPASRDEPALWTRHATALQLQRPARNHGWAQRSLQLHRSCFLLSSPLCCSFVYLYHVHGDFL</sequence>
<reference evidence="2" key="1">
    <citation type="submission" date="2020-05" db="EMBL/GenBank/DDBJ databases">
        <title>WGS assembly of Panicum virgatum.</title>
        <authorList>
            <person name="Lovell J.T."/>
            <person name="Jenkins J."/>
            <person name="Shu S."/>
            <person name="Juenger T.E."/>
            <person name="Schmutz J."/>
        </authorList>
    </citation>
    <scope>NUCLEOTIDE SEQUENCE</scope>
    <source>
        <strain evidence="2">AP13</strain>
    </source>
</reference>
<proteinExistence type="predicted"/>
<dbReference type="EMBL" id="CM029048">
    <property type="protein sequence ID" value="KAG2579592.1"/>
    <property type="molecule type" value="Genomic_DNA"/>
</dbReference>
<protein>
    <submittedName>
        <fullName evidence="2">Uncharacterized protein</fullName>
    </submittedName>
</protein>
<comment type="caution">
    <text evidence="2">The sequence shown here is derived from an EMBL/GenBank/DDBJ whole genome shotgun (WGS) entry which is preliminary data.</text>
</comment>
<evidence type="ECO:0000313" key="2">
    <source>
        <dbReference type="EMBL" id="KAG2579592.1"/>
    </source>
</evidence>
<gene>
    <name evidence="2" type="ORF">PVAP13_6NG264032</name>
</gene>
<evidence type="ECO:0000313" key="3">
    <source>
        <dbReference type="Proteomes" id="UP000823388"/>
    </source>
</evidence>
<keyword evidence="3" id="KW-1185">Reference proteome</keyword>